<dbReference type="InterPro" id="IPR016208">
    <property type="entry name" value="Ald_Oxase/xanthine_DH-like"/>
</dbReference>
<gene>
    <name evidence="3" type="ORF">ZEAMMB73_Zm00001d030465</name>
</gene>
<dbReference type="GO" id="GO:0005506">
    <property type="term" value="F:iron ion binding"/>
    <property type="evidence" value="ECO:0007669"/>
    <property type="project" value="InterPro"/>
</dbReference>
<dbReference type="SUPFAM" id="SSF54665">
    <property type="entry name" value="CO dehydrogenase molybdoprotein N-domain-like"/>
    <property type="match status" value="1"/>
</dbReference>
<dbReference type="InParanoid" id="A0A1D6KCI5"/>
<dbReference type="STRING" id="4577.A0A1D6KCI5"/>
<dbReference type="AlphaFoldDB" id="A0A1D6KCI5"/>
<dbReference type="PANTHER" id="PTHR45444:SF3">
    <property type="entry name" value="XANTHINE DEHYDROGENASE"/>
    <property type="match status" value="1"/>
</dbReference>
<dbReference type="EMBL" id="CM007647">
    <property type="protein sequence ID" value="ONM00978.1"/>
    <property type="molecule type" value="Genomic_DNA"/>
</dbReference>
<sequence length="195" mass="21590">MMHLPNLPLALLGCSFQKTFRVLTILDQLSMMRSFFASNIVTCVGQIIGIVVADTHDNAKTAANKVHIEYCELPAILSIEEAVMIGSFHPNTKKCLVKGDVEQCFLSGACDRIVSGQVHVGGQDHFYMEPQCTLVWPVDSGNEIHMVSSTQVCSLSLFSTASNSQWKAQVLERAWLLSSPNLRLPHPLLLLFGWF</sequence>
<dbReference type="SMR" id="A0A1D6KCI5"/>
<name>A0A1D6KCI5_MAIZE</name>
<feature type="domain" description="Aldehyde oxidase/xanthine dehydrogenase first molybdopterin binding" evidence="2">
    <location>
        <begin position="89"/>
        <end position="154"/>
    </location>
</feature>
<protein>
    <submittedName>
        <fullName evidence="3">Xanthine dehydrogenase 1</fullName>
    </submittedName>
</protein>
<dbReference type="Gene3D" id="3.30.365.10">
    <property type="entry name" value="Aldehyde oxidase/xanthine dehydrogenase, molybdopterin binding domain"/>
    <property type="match status" value="2"/>
</dbReference>
<dbReference type="Gene3D" id="3.90.1170.50">
    <property type="entry name" value="Aldehyde oxidase/xanthine dehydrogenase, a/b hammerhead"/>
    <property type="match status" value="1"/>
</dbReference>
<dbReference type="InterPro" id="IPR008274">
    <property type="entry name" value="AldOxase/xan_DH_MoCoBD1"/>
</dbReference>
<dbReference type="SUPFAM" id="SSF56003">
    <property type="entry name" value="Molybdenum cofactor-binding domain"/>
    <property type="match status" value="1"/>
</dbReference>
<organism evidence="3">
    <name type="scientific">Zea mays</name>
    <name type="common">Maize</name>
    <dbReference type="NCBI Taxonomy" id="4577"/>
    <lineage>
        <taxon>Eukaryota</taxon>
        <taxon>Viridiplantae</taxon>
        <taxon>Streptophyta</taxon>
        <taxon>Embryophyta</taxon>
        <taxon>Tracheophyta</taxon>
        <taxon>Spermatophyta</taxon>
        <taxon>Magnoliopsida</taxon>
        <taxon>Liliopsida</taxon>
        <taxon>Poales</taxon>
        <taxon>Poaceae</taxon>
        <taxon>PACMAD clade</taxon>
        <taxon>Panicoideae</taxon>
        <taxon>Andropogonodae</taxon>
        <taxon>Andropogoneae</taxon>
        <taxon>Tripsacinae</taxon>
        <taxon>Zea</taxon>
    </lineage>
</organism>
<evidence type="ECO:0000259" key="1">
    <source>
        <dbReference type="Pfam" id="PF01315"/>
    </source>
</evidence>
<accession>A0A1D6KCI5</accession>
<feature type="domain" description="Aldehyde oxidase/xanthine dehydrogenase a/b hammerhead" evidence="1">
    <location>
        <begin position="33"/>
        <end position="74"/>
    </location>
</feature>
<dbReference type="Pfam" id="PF02738">
    <property type="entry name" value="MoCoBD_1"/>
    <property type="match status" value="1"/>
</dbReference>
<evidence type="ECO:0000313" key="3">
    <source>
        <dbReference type="EMBL" id="ONM00978.1"/>
    </source>
</evidence>
<evidence type="ECO:0000259" key="2">
    <source>
        <dbReference type="Pfam" id="PF02738"/>
    </source>
</evidence>
<proteinExistence type="predicted"/>
<dbReference type="PANTHER" id="PTHR45444">
    <property type="entry name" value="XANTHINE DEHYDROGENASE"/>
    <property type="match status" value="1"/>
</dbReference>
<dbReference type="InterPro" id="IPR036856">
    <property type="entry name" value="Ald_Oxase/Xan_DH_a/b_sf"/>
</dbReference>
<dbReference type="InterPro" id="IPR000674">
    <property type="entry name" value="Ald_Oxase/Xan_DH_a/b"/>
</dbReference>
<dbReference type="InterPro" id="IPR037165">
    <property type="entry name" value="AldOxase/xan_DH_Mopterin-bd_sf"/>
</dbReference>
<dbReference type="Pfam" id="PF01315">
    <property type="entry name" value="Ald_Xan_dh_C"/>
    <property type="match status" value="1"/>
</dbReference>
<reference evidence="3" key="1">
    <citation type="submission" date="2015-12" db="EMBL/GenBank/DDBJ databases">
        <title>Update maize B73 reference genome by single molecule sequencing technologies.</title>
        <authorList>
            <consortium name="Maize Genome Sequencing Project"/>
            <person name="Ware D."/>
        </authorList>
    </citation>
    <scope>NUCLEOTIDE SEQUENCE [LARGE SCALE GENOMIC DNA]</scope>
    <source>
        <tissue evidence="3">Seedling</tissue>
    </source>
</reference>
<dbReference type="GO" id="GO:0016491">
    <property type="term" value="F:oxidoreductase activity"/>
    <property type="evidence" value="ECO:0007669"/>
    <property type="project" value="InterPro"/>
</dbReference>